<dbReference type="InterPro" id="IPR050345">
    <property type="entry name" value="Aliph_Amidase/BUP"/>
</dbReference>
<comment type="caution">
    <text evidence="3">The sequence shown here is derived from an EMBL/GenBank/DDBJ whole genome shotgun (WGS) entry which is preliminary data.</text>
</comment>
<dbReference type="PANTHER" id="PTHR43674">
    <property type="entry name" value="NITRILASE C965.09-RELATED"/>
    <property type="match status" value="1"/>
</dbReference>
<evidence type="ECO:0000256" key="1">
    <source>
        <dbReference type="ARBA" id="ARBA00022801"/>
    </source>
</evidence>
<dbReference type="GO" id="GO:0016811">
    <property type="term" value="F:hydrolase activity, acting on carbon-nitrogen (but not peptide) bonds, in linear amides"/>
    <property type="evidence" value="ECO:0007669"/>
    <property type="project" value="UniProtKB-ARBA"/>
</dbReference>
<dbReference type="CDD" id="cd07197">
    <property type="entry name" value="nitrilase"/>
    <property type="match status" value="1"/>
</dbReference>
<gene>
    <name evidence="3" type="ORF">CGL52_13620</name>
</gene>
<dbReference type="Pfam" id="PF00795">
    <property type="entry name" value="CN_hydrolase"/>
    <property type="match status" value="1"/>
</dbReference>
<dbReference type="SUPFAM" id="SSF56317">
    <property type="entry name" value="Carbon-nitrogen hydrolase"/>
    <property type="match status" value="1"/>
</dbReference>
<dbReference type="InterPro" id="IPR003010">
    <property type="entry name" value="C-N_Hydrolase"/>
</dbReference>
<evidence type="ECO:0000259" key="2">
    <source>
        <dbReference type="PROSITE" id="PS50263"/>
    </source>
</evidence>
<dbReference type="InterPro" id="IPR036526">
    <property type="entry name" value="C-N_Hydrolase_sf"/>
</dbReference>
<protein>
    <submittedName>
        <fullName evidence="3">Nitrilase</fullName>
    </submittedName>
</protein>
<proteinExistence type="predicted"/>
<dbReference type="EMBL" id="NMUF01000068">
    <property type="protein sequence ID" value="RFA94982.1"/>
    <property type="molecule type" value="Genomic_DNA"/>
</dbReference>
<keyword evidence="1" id="KW-0378">Hydrolase</keyword>
<evidence type="ECO:0000313" key="3">
    <source>
        <dbReference type="EMBL" id="RFA94982.1"/>
    </source>
</evidence>
<feature type="domain" description="CN hydrolase" evidence="2">
    <location>
        <begin position="1"/>
        <end position="196"/>
    </location>
</feature>
<dbReference type="PANTHER" id="PTHR43674:SF2">
    <property type="entry name" value="BETA-UREIDOPROPIONASE"/>
    <property type="match status" value="1"/>
</dbReference>
<sequence length="221" mass="23943">MLVLPEYWLGVEPLSWEEFEALIRELRRLAEAVGGYVVGGGVAVSLGGEVKNICPVVSPEGLVKWGEKIFPSAATGERLRVSKGRRLTIFNAAGWKVGCLICVDLLYPELARRLALAGAEVIVNPASITADRAPLWKALGLVRAFENSVYVAAALGTGYNYADGRRAEGGSFIASPNGALLDFGAEEGVYTAELDKQEIEYARTRRRYLEDVETPPQVSVD</sequence>
<reference evidence="3 4" key="1">
    <citation type="submission" date="2017-07" db="EMBL/GenBank/DDBJ databases">
        <title>Draft genome sequence of aerobic hyperthermophilic archaea, Pyrobaculum aerophilum YKB31 and YKB32.</title>
        <authorList>
            <person name="Mochizuki T."/>
            <person name="Berliner A.J."/>
            <person name="Yoshida-Takashima Y."/>
            <person name="Takaki Y."/>
            <person name="Nunoura T."/>
            <person name="Takai K."/>
        </authorList>
    </citation>
    <scope>NUCLEOTIDE SEQUENCE [LARGE SCALE GENOMIC DNA]</scope>
    <source>
        <strain evidence="3 4">YKB32</strain>
    </source>
</reference>
<dbReference type="Gene3D" id="3.60.110.10">
    <property type="entry name" value="Carbon-nitrogen hydrolase"/>
    <property type="match status" value="1"/>
</dbReference>
<organism evidence="3 4">
    <name type="scientific">Pyrobaculum aerophilum</name>
    <dbReference type="NCBI Taxonomy" id="13773"/>
    <lineage>
        <taxon>Archaea</taxon>
        <taxon>Thermoproteota</taxon>
        <taxon>Thermoprotei</taxon>
        <taxon>Thermoproteales</taxon>
        <taxon>Thermoproteaceae</taxon>
        <taxon>Pyrobaculum</taxon>
    </lineage>
</organism>
<dbReference type="Proteomes" id="UP000256877">
    <property type="component" value="Unassembled WGS sequence"/>
</dbReference>
<name>A0A371QX39_9CREN</name>
<accession>A0A371QX39</accession>
<dbReference type="AlphaFoldDB" id="A0A371QX39"/>
<dbReference type="PROSITE" id="PS50263">
    <property type="entry name" value="CN_HYDROLASE"/>
    <property type="match status" value="1"/>
</dbReference>
<evidence type="ECO:0000313" key="4">
    <source>
        <dbReference type="Proteomes" id="UP000256877"/>
    </source>
</evidence>